<dbReference type="RefSeq" id="WP_164256487.1">
    <property type="nucleotide sequence ID" value="NZ_JAAGMK010000072.1"/>
</dbReference>
<accession>A0A6G3SJF8</accession>
<dbReference type="EMBL" id="JAAGMK010000072">
    <property type="protein sequence ID" value="NEB83094.1"/>
    <property type="molecule type" value="Genomic_DNA"/>
</dbReference>
<dbReference type="AlphaFoldDB" id="A0A6G3SJF8"/>
<evidence type="ECO:0000313" key="3">
    <source>
        <dbReference type="EMBL" id="NEB83094.1"/>
    </source>
</evidence>
<feature type="region of interest" description="Disordered" evidence="1">
    <location>
        <begin position="31"/>
        <end position="51"/>
    </location>
</feature>
<evidence type="ECO:0000256" key="1">
    <source>
        <dbReference type="SAM" id="MobiDB-lite"/>
    </source>
</evidence>
<feature type="signal peptide" evidence="2">
    <location>
        <begin position="1"/>
        <end position="22"/>
    </location>
</feature>
<keyword evidence="2" id="KW-0732">Signal</keyword>
<feature type="chain" id="PRO_5039553942" description="Lipoprotein" evidence="2">
    <location>
        <begin position="23"/>
        <end position="175"/>
    </location>
</feature>
<evidence type="ECO:0008006" key="4">
    <source>
        <dbReference type="Google" id="ProtNLM"/>
    </source>
</evidence>
<sequence>MHASRRRATWPLLTFAACAALALTGCGGTTEGPAATPAPVPATATATAPAAKSPFAGTKRFVTTDRAWTEGGVTKLSVRSAEKKVNTRFDTWEIVPGTGEFVTVTLAKDARVLLTVPIRGDDDPGTSGGEPLPTSQAEFVTLLTELDPRTREGAGFDLSFDGEGRVTKVQSLYKP</sequence>
<dbReference type="PROSITE" id="PS51257">
    <property type="entry name" value="PROKAR_LIPOPROTEIN"/>
    <property type="match status" value="1"/>
</dbReference>
<name>A0A6G3SJF8_STRAQ</name>
<organism evidence="3">
    <name type="scientific">Streptomyces anulatus</name>
    <name type="common">Streptomyces chrysomallus</name>
    <dbReference type="NCBI Taxonomy" id="1892"/>
    <lineage>
        <taxon>Bacteria</taxon>
        <taxon>Bacillati</taxon>
        <taxon>Actinomycetota</taxon>
        <taxon>Actinomycetes</taxon>
        <taxon>Kitasatosporales</taxon>
        <taxon>Streptomycetaceae</taxon>
        <taxon>Streptomyces</taxon>
    </lineage>
</organism>
<comment type="caution">
    <text evidence="3">The sequence shown here is derived from an EMBL/GenBank/DDBJ whole genome shotgun (WGS) entry which is preliminary data.</text>
</comment>
<gene>
    <name evidence="3" type="ORF">G3I43_02640</name>
</gene>
<reference evidence="3" key="1">
    <citation type="submission" date="2020-01" db="EMBL/GenBank/DDBJ databases">
        <title>Insect and environment-associated Actinomycetes.</title>
        <authorList>
            <person name="Currrie C."/>
            <person name="Chevrette M."/>
            <person name="Carlson C."/>
            <person name="Stubbendieck R."/>
            <person name="Wendt-Pienkowski E."/>
        </authorList>
    </citation>
    <scope>NUCLEOTIDE SEQUENCE</scope>
    <source>
        <strain evidence="3">SID505</strain>
    </source>
</reference>
<protein>
    <recommendedName>
        <fullName evidence="4">Lipoprotein</fullName>
    </recommendedName>
</protein>
<proteinExistence type="predicted"/>
<evidence type="ECO:0000256" key="2">
    <source>
        <dbReference type="SAM" id="SignalP"/>
    </source>
</evidence>